<keyword evidence="3" id="KW-1185">Reference proteome</keyword>
<evidence type="ECO:0000256" key="1">
    <source>
        <dbReference type="SAM" id="MobiDB-lite"/>
    </source>
</evidence>
<proteinExistence type="predicted"/>
<protein>
    <submittedName>
        <fullName evidence="2">Uncharacterized protein</fullName>
    </submittedName>
</protein>
<feature type="compositionally biased region" description="Acidic residues" evidence="1">
    <location>
        <begin position="53"/>
        <end position="68"/>
    </location>
</feature>
<feature type="compositionally biased region" description="Acidic residues" evidence="1">
    <location>
        <begin position="21"/>
        <end position="33"/>
    </location>
</feature>
<dbReference type="EMBL" id="JAGRRH010000026">
    <property type="protein sequence ID" value="KAG7341270.1"/>
    <property type="molecule type" value="Genomic_DNA"/>
</dbReference>
<dbReference type="OrthoDB" id="47440at2759"/>
<feature type="region of interest" description="Disordered" evidence="1">
    <location>
        <begin position="1"/>
        <end position="168"/>
    </location>
</feature>
<sequence length="341" mass="36428">MSARKRKAVKYAEFSSSGSEKEEEQDEESDFDGSNDHADSSPGIDGGASVNDNNDDNDDDDDDDDEGDNKDTQSNASDDTHELMKSLQERFIDKKKKPLNASKMVKSEPAAVKKESTKQSKTKVRTVPPPNSTPDSAPSSSTKKQKTLSSTTKPGSSPIKTAQAKRIDERPVVDTKYDSMDVFLPSHLMGIGGDNKDTDNATATAPPGFCSVLIQVHPDDAKGLDFEGVSGAIGRFEVGTANNSLVLDLKGCQYHASILPGPTAMIVGFAGKVGNSTGNATPQLRIDGITDEFATLVKTNDSMSQLDAKVQGDYDKHSSFGVVEDDNVNRAASANTTKKDK</sequence>
<gene>
    <name evidence="2" type="ORF">IV203_023221</name>
</gene>
<reference evidence="2" key="2">
    <citation type="submission" date="2021-04" db="EMBL/GenBank/DDBJ databases">
        <authorList>
            <person name="Podell S."/>
        </authorList>
    </citation>
    <scope>NUCLEOTIDE SEQUENCE</scope>
    <source>
        <strain evidence="2">Hildebrandi</strain>
    </source>
</reference>
<dbReference type="Proteomes" id="UP000693970">
    <property type="component" value="Unassembled WGS sequence"/>
</dbReference>
<dbReference type="AlphaFoldDB" id="A0A9K3KCU2"/>
<evidence type="ECO:0000313" key="2">
    <source>
        <dbReference type="EMBL" id="KAG7341270.1"/>
    </source>
</evidence>
<dbReference type="PANTHER" id="PTHR34810:SF1">
    <property type="entry name" value="DNA-BINDING PROTEIN BIN4"/>
    <property type="match status" value="1"/>
</dbReference>
<dbReference type="GO" id="GO:0009330">
    <property type="term" value="C:DNA topoisomerase type II (double strand cut, ATP-hydrolyzing) complex"/>
    <property type="evidence" value="ECO:0007669"/>
    <property type="project" value="InterPro"/>
</dbReference>
<comment type="caution">
    <text evidence="2">The sequence shown here is derived from an EMBL/GenBank/DDBJ whole genome shotgun (WGS) entry which is preliminary data.</text>
</comment>
<feature type="compositionally biased region" description="Low complexity" evidence="1">
    <location>
        <begin position="139"/>
        <end position="153"/>
    </location>
</feature>
<name>A0A9K3KCU2_9STRA</name>
<dbReference type="InterPro" id="IPR033246">
    <property type="entry name" value="BIN4"/>
</dbReference>
<dbReference type="GO" id="GO:0003690">
    <property type="term" value="F:double-stranded DNA binding"/>
    <property type="evidence" value="ECO:0007669"/>
    <property type="project" value="InterPro"/>
</dbReference>
<accession>A0A9K3KCU2</accession>
<reference evidence="2" key="1">
    <citation type="journal article" date="2021" name="Sci. Rep.">
        <title>Diploid genomic architecture of Nitzschia inconspicua, an elite biomass production diatom.</title>
        <authorList>
            <person name="Oliver A."/>
            <person name="Podell S."/>
            <person name="Pinowska A."/>
            <person name="Traller J.C."/>
            <person name="Smith S.R."/>
            <person name="McClure R."/>
            <person name="Beliaev A."/>
            <person name="Bohutskyi P."/>
            <person name="Hill E.A."/>
            <person name="Rabines A."/>
            <person name="Zheng H."/>
            <person name="Allen L.Z."/>
            <person name="Kuo A."/>
            <person name="Grigoriev I.V."/>
            <person name="Allen A.E."/>
            <person name="Hazlebeck D."/>
            <person name="Allen E.E."/>
        </authorList>
    </citation>
    <scope>NUCLEOTIDE SEQUENCE</scope>
    <source>
        <strain evidence="2">Hildebrandi</strain>
    </source>
</reference>
<feature type="compositionally biased region" description="Basic and acidic residues" evidence="1">
    <location>
        <begin position="78"/>
        <end position="92"/>
    </location>
</feature>
<organism evidence="2 3">
    <name type="scientific">Nitzschia inconspicua</name>
    <dbReference type="NCBI Taxonomy" id="303405"/>
    <lineage>
        <taxon>Eukaryota</taxon>
        <taxon>Sar</taxon>
        <taxon>Stramenopiles</taxon>
        <taxon>Ochrophyta</taxon>
        <taxon>Bacillariophyta</taxon>
        <taxon>Bacillariophyceae</taxon>
        <taxon>Bacillariophycidae</taxon>
        <taxon>Bacillariales</taxon>
        <taxon>Bacillariaceae</taxon>
        <taxon>Nitzschia</taxon>
    </lineage>
</organism>
<dbReference type="GO" id="GO:0042023">
    <property type="term" value="P:DNA endoreduplication"/>
    <property type="evidence" value="ECO:0007669"/>
    <property type="project" value="InterPro"/>
</dbReference>
<evidence type="ECO:0000313" key="3">
    <source>
        <dbReference type="Proteomes" id="UP000693970"/>
    </source>
</evidence>
<dbReference type="PANTHER" id="PTHR34810">
    <property type="entry name" value="DNA-BINDING PROTEIN BIN4"/>
    <property type="match status" value="1"/>
</dbReference>